<dbReference type="PANTHER" id="PTHR35976">
    <property type="entry name" value="IQ DOMAIN-CONTAINING PROTEIN J"/>
    <property type="match status" value="1"/>
</dbReference>
<feature type="non-terminal residue" evidence="2">
    <location>
        <position position="1"/>
    </location>
</feature>
<reference evidence="2" key="1">
    <citation type="submission" date="2022-08" db="EMBL/GenBank/DDBJ databases">
        <title>Genome sequencing of akame (Lates japonicus).</title>
        <authorList>
            <person name="Hashiguchi Y."/>
            <person name="Takahashi H."/>
        </authorList>
    </citation>
    <scope>NUCLEOTIDE SEQUENCE</scope>
    <source>
        <strain evidence="2">Kochi</strain>
    </source>
</reference>
<dbReference type="Proteomes" id="UP001279410">
    <property type="component" value="Unassembled WGS sequence"/>
</dbReference>
<dbReference type="EMBL" id="BRZM01004997">
    <property type="protein sequence ID" value="GLD61038.1"/>
    <property type="molecule type" value="Genomic_DNA"/>
</dbReference>
<protein>
    <submittedName>
        <fullName evidence="2">IQCJ-SCHIP1 readthrough transcript protein isoform X6</fullName>
    </submittedName>
</protein>
<keyword evidence="3" id="KW-1185">Reference proteome</keyword>
<name>A0AAD3R9T4_LATJO</name>
<evidence type="ECO:0000313" key="2">
    <source>
        <dbReference type="EMBL" id="GLD61038.1"/>
    </source>
</evidence>
<comment type="caution">
    <text evidence="2">The sequence shown here is derived from an EMBL/GenBank/DDBJ whole genome shotgun (WGS) entry which is preliminary data.</text>
</comment>
<proteinExistence type="predicted"/>
<sequence>MVDIGGDREGVKEGWITEQLKSLQSGFKHVNDGGFQLQSNHLTMDLDNNININMPPVENKVLIIQRAWRDFLQRQEVEKRSPSP</sequence>
<dbReference type="AlphaFoldDB" id="A0AAD3R9T4"/>
<organism evidence="2 3">
    <name type="scientific">Lates japonicus</name>
    <name type="common">Japanese lates</name>
    <dbReference type="NCBI Taxonomy" id="270547"/>
    <lineage>
        <taxon>Eukaryota</taxon>
        <taxon>Metazoa</taxon>
        <taxon>Chordata</taxon>
        <taxon>Craniata</taxon>
        <taxon>Vertebrata</taxon>
        <taxon>Euteleostomi</taxon>
        <taxon>Actinopterygii</taxon>
        <taxon>Neopterygii</taxon>
        <taxon>Teleostei</taxon>
        <taxon>Neoteleostei</taxon>
        <taxon>Acanthomorphata</taxon>
        <taxon>Carangaria</taxon>
        <taxon>Carangaria incertae sedis</taxon>
        <taxon>Centropomidae</taxon>
        <taxon>Lates</taxon>
    </lineage>
</organism>
<feature type="domain" description="Fusion protein IQCJ-SCHIP1 N-terminal" evidence="1">
    <location>
        <begin position="18"/>
        <end position="84"/>
    </location>
</feature>
<dbReference type="PANTHER" id="PTHR35976:SF1">
    <property type="entry name" value="IQ DOMAIN-CONTAINING PROTEIN J"/>
    <property type="match status" value="1"/>
</dbReference>
<gene>
    <name evidence="2" type="ORF">AKAME5_002904100</name>
</gene>
<accession>A0AAD3R9T4</accession>
<evidence type="ECO:0000313" key="3">
    <source>
        <dbReference type="Proteomes" id="UP001279410"/>
    </source>
</evidence>
<evidence type="ECO:0000259" key="1">
    <source>
        <dbReference type="Pfam" id="PF15157"/>
    </source>
</evidence>
<dbReference type="InterPro" id="IPR053113">
    <property type="entry name" value="IQ_domain_protein"/>
</dbReference>
<dbReference type="Pfam" id="PF15157">
    <property type="entry name" value="IQCJ-SCHIP1"/>
    <property type="match status" value="1"/>
</dbReference>
<dbReference type="InterPro" id="IPR029362">
    <property type="entry name" value="IQCJ-SCHIP1_N"/>
</dbReference>